<dbReference type="SUPFAM" id="SSF88723">
    <property type="entry name" value="PIN domain-like"/>
    <property type="match status" value="1"/>
</dbReference>
<dbReference type="SMART" id="SM00475">
    <property type="entry name" value="53EXOc"/>
    <property type="match status" value="1"/>
</dbReference>
<dbReference type="InterPro" id="IPR036279">
    <property type="entry name" value="5-3_exonuclease_C_sf"/>
</dbReference>
<dbReference type="GO" id="GO:0008409">
    <property type="term" value="F:5'-3' exonuclease activity"/>
    <property type="evidence" value="ECO:0007669"/>
    <property type="project" value="InterPro"/>
</dbReference>
<dbReference type="InterPro" id="IPR020046">
    <property type="entry name" value="5-3_exonucl_a-hlix_arch_N"/>
</dbReference>
<feature type="non-terminal residue" evidence="5">
    <location>
        <position position="363"/>
    </location>
</feature>
<dbReference type="OMA" id="CQPNRKY"/>
<dbReference type="InterPro" id="IPR008918">
    <property type="entry name" value="HhH2"/>
</dbReference>
<evidence type="ECO:0000256" key="3">
    <source>
        <dbReference type="ARBA" id="ARBA00023125"/>
    </source>
</evidence>
<sequence length="363" mass="40421">SQPQAQSSSTLSKGRILLVDGSAVIFRAYYKVMAKAHHNLIPELESEADWVLTVFTAFTTILGLLDLSPSHFAVVFDHKGGFADEQRCKTCVFIFTGLTFRHTMFPEYKKNRPPTPDTIYQGLDHLRPALVAMGIKVIEVPGVEADDVIATLAVSAATSEMKVRIVSPDKDFFQILSPDIRLLRFVPKGAGMVSFGMEEFSARFGSLEPAQFVDVLSLIGDTCDNIPGKYYHTIDSRLRSITCNIAGIPGIGEKTAIELITKFGSVENLLKQRDKVTTKRALKGLLADKGEALLSKRLVALRADLPSYMLPFTMDDFIWRKVHDDGQRLFQLLKAMSSFVDGEIHVELQDRILGLWKKLETKP</sequence>
<evidence type="ECO:0000313" key="6">
    <source>
        <dbReference type="Proteomes" id="UP000001514"/>
    </source>
</evidence>
<evidence type="ECO:0000259" key="4">
    <source>
        <dbReference type="SMART" id="SM00475"/>
    </source>
</evidence>
<dbReference type="eggNOG" id="ENOG502QSF6">
    <property type="taxonomic scope" value="Eukaryota"/>
</dbReference>
<feature type="non-terminal residue" evidence="5">
    <location>
        <position position="1"/>
    </location>
</feature>
<gene>
    <name evidence="5" type="ORF">SELMODRAFT_54861</name>
</gene>
<dbReference type="Gene3D" id="1.10.150.20">
    <property type="entry name" value="5' to 3' exonuclease, C-terminal subdomain"/>
    <property type="match status" value="1"/>
</dbReference>
<dbReference type="PANTHER" id="PTHR42646:SF2">
    <property type="entry name" value="5'-3' EXONUCLEASE FAMILY PROTEIN"/>
    <property type="match status" value="1"/>
</dbReference>
<dbReference type="CDD" id="cd09859">
    <property type="entry name" value="PIN_53EXO"/>
    <property type="match status" value="1"/>
</dbReference>
<dbReference type="InterPro" id="IPR029060">
    <property type="entry name" value="PIN-like_dom_sf"/>
</dbReference>
<dbReference type="SMART" id="SM00279">
    <property type="entry name" value="HhH2"/>
    <property type="match status" value="1"/>
</dbReference>
<dbReference type="Pfam" id="PF01367">
    <property type="entry name" value="5_3_exonuc"/>
    <property type="match status" value="1"/>
</dbReference>
<dbReference type="Gramene" id="EFJ16016">
    <property type="protein sequence ID" value="EFJ16016"/>
    <property type="gene ID" value="SELMODRAFT_54861"/>
</dbReference>
<dbReference type="CDD" id="cd09898">
    <property type="entry name" value="H3TH_53EXO"/>
    <property type="match status" value="1"/>
</dbReference>
<proteinExistence type="predicted"/>
<dbReference type="InParanoid" id="D8SHJ8"/>
<keyword evidence="3" id="KW-0238">DNA-binding</keyword>
<dbReference type="InterPro" id="IPR020045">
    <property type="entry name" value="DNA_polI_H3TH"/>
</dbReference>
<organism evidence="6">
    <name type="scientific">Selaginella moellendorffii</name>
    <name type="common">Spikemoss</name>
    <dbReference type="NCBI Taxonomy" id="88036"/>
    <lineage>
        <taxon>Eukaryota</taxon>
        <taxon>Viridiplantae</taxon>
        <taxon>Streptophyta</taxon>
        <taxon>Embryophyta</taxon>
        <taxon>Tracheophyta</taxon>
        <taxon>Lycopodiopsida</taxon>
        <taxon>Selaginellales</taxon>
        <taxon>Selaginellaceae</taxon>
        <taxon>Selaginella</taxon>
    </lineage>
</organism>
<accession>D8SHJ8</accession>
<feature type="domain" description="5'-3' exonuclease" evidence="4">
    <location>
        <begin position="14"/>
        <end position="320"/>
    </location>
</feature>
<dbReference type="GO" id="GO:0033567">
    <property type="term" value="P:DNA replication, Okazaki fragment processing"/>
    <property type="evidence" value="ECO:0000318"/>
    <property type="project" value="GO_Central"/>
</dbReference>
<dbReference type="Gene3D" id="3.40.50.1010">
    <property type="entry name" value="5'-nuclease"/>
    <property type="match status" value="1"/>
</dbReference>
<reference evidence="5 6" key="1">
    <citation type="journal article" date="2011" name="Science">
        <title>The Selaginella genome identifies genetic changes associated with the evolution of vascular plants.</title>
        <authorList>
            <person name="Banks J.A."/>
            <person name="Nishiyama T."/>
            <person name="Hasebe M."/>
            <person name="Bowman J.L."/>
            <person name="Gribskov M."/>
            <person name="dePamphilis C."/>
            <person name="Albert V.A."/>
            <person name="Aono N."/>
            <person name="Aoyama T."/>
            <person name="Ambrose B.A."/>
            <person name="Ashton N.W."/>
            <person name="Axtell M.J."/>
            <person name="Barker E."/>
            <person name="Barker M.S."/>
            <person name="Bennetzen J.L."/>
            <person name="Bonawitz N.D."/>
            <person name="Chapple C."/>
            <person name="Cheng C."/>
            <person name="Correa L.G."/>
            <person name="Dacre M."/>
            <person name="DeBarry J."/>
            <person name="Dreyer I."/>
            <person name="Elias M."/>
            <person name="Engstrom E.M."/>
            <person name="Estelle M."/>
            <person name="Feng L."/>
            <person name="Finet C."/>
            <person name="Floyd S.K."/>
            <person name="Frommer W.B."/>
            <person name="Fujita T."/>
            <person name="Gramzow L."/>
            <person name="Gutensohn M."/>
            <person name="Harholt J."/>
            <person name="Hattori M."/>
            <person name="Heyl A."/>
            <person name="Hirai T."/>
            <person name="Hiwatashi Y."/>
            <person name="Ishikawa M."/>
            <person name="Iwata M."/>
            <person name="Karol K.G."/>
            <person name="Koehler B."/>
            <person name="Kolukisaoglu U."/>
            <person name="Kubo M."/>
            <person name="Kurata T."/>
            <person name="Lalonde S."/>
            <person name="Li K."/>
            <person name="Li Y."/>
            <person name="Litt A."/>
            <person name="Lyons E."/>
            <person name="Manning G."/>
            <person name="Maruyama T."/>
            <person name="Michael T.P."/>
            <person name="Mikami K."/>
            <person name="Miyazaki S."/>
            <person name="Morinaga S."/>
            <person name="Murata T."/>
            <person name="Mueller-Roeber B."/>
            <person name="Nelson D.R."/>
            <person name="Obara M."/>
            <person name="Oguri Y."/>
            <person name="Olmstead R.G."/>
            <person name="Onodera N."/>
            <person name="Petersen B.L."/>
            <person name="Pils B."/>
            <person name="Prigge M."/>
            <person name="Rensing S.A."/>
            <person name="Riano-Pachon D.M."/>
            <person name="Roberts A.W."/>
            <person name="Sato Y."/>
            <person name="Scheller H.V."/>
            <person name="Schulz B."/>
            <person name="Schulz C."/>
            <person name="Shakirov E.V."/>
            <person name="Shibagaki N."/>
            <person name="Shinohara N."/>
            <person name="Shippen D.E."/>
            <person name="Soerensen I."/>
            <person name="Sotooka R."/>
            <person name="Sugimoto N."/>
            <person name="Sugita M."/>
            <person name="Sumikawa N."/>
            <person name="Tanurdzic M."/>
            <person name="Theissen G."/>
            <person name="Ulvskov P."/>
            <person name="Wakazuki S."/>
            <person name="Weng J.K."/>
            <person name="Willats W.W."/>
            <person name="Wipf D."/>
            <person name="Wolf P.G."/>
            <person name="Yang L."/>
            <person name="Zimmer A.D."/>
            <person name="Zhu Q."/>
            <person name="Mitros T."/>
            <person name="Hellsten U."/>
            <person name="Loque D."/>
            <person name="Otillar R."/>
            <person name="Salamov A."/>
            <person name="Schmutz J."/>
            <person name="Shapiro H."/>
            <person name="Lindquist E."/>
            <person name="Lucas S."/>
            <person name="Rokhsar D."/>
            <person name="Grigoriev I.V."/>
        </authorList>
    </citation>
    <scope>NUCLEOTIDE SEQUENCE [LARGE SCALE GENOMIC DNA]</scope>
</reference>
<keyword evidence="1" id="KW-0540">Nuclease</keyword>
<dbReference type="InterPro" id="IPR002421">
    <property type="entry name" value="5-3_exonuclease"/>
</dbReference>
<protein>
    <recommendedName>
        <fullName evidence="4">5'-3' exonuclease domain-containing protein</fullName>
    </recommendedName>
</protein>
<evidence type="ECO:0000256" key="1">
    <source>
        <dbReference type="ARBA" id="ARBA00022722"/>
    </source>
</evidence>
<dbReference type="HOGENOM" id="CLU_042210_0_0_1"/>
<dbReference type="AlphaFoldDB" id="D8SHJ8"/>
<dbReference type="Proteomes" id="UP000001514">
    <property type="component" value="Unassembled WGS sequence"/>
</dbReference>
<dbReference type="GO" id="GO:0017108">
    <property type="term" value="F:5'-flap endonuclease activity"/>
    <property type="evidence" value="ECO:0000318"/>
    <property type="project" value="GO_Central"/>
</dbReference>
<evidence type="ECO:0000256" key="2">
    <source>
        <dbReference type="ARBA" id="ARBA00022801"/>
    </source>
</evidence>
<dbReference type="FunCoup" id="D8SHJ8">
    <property type="interactions" value="432"/>
</dbReference>
<dbReference type="EMBL" id="GL377620">
    <property type="protein sequence ID" value="EFJ16016.1"/>
    <property type="molecule type" value="Genomic_DNA"/>
</dbReference>
<keyword evidence="2" id="KW-0378">Hydrolase</keyword>
<dbReference type="SUPFAM" id="SSF47807">
    <property type="entry name" value="5' to 3' exonuclease, C-terminal subdomain"/>
    <property type="match status" value="1"/>
</dbReference>
<dbReference type="InterPro" id="IPR038969">
    <property type="entry name" value="FEN"/>
</dbReference>
<evidence type="ECO:0000313" key="5">
    <source>
        <dbReference type="EMBL" id="EFJ16016.1"/>
    </source>
</evidence>
<dbReference type="GO" id="GO:0003677">
    <property type="term" value="F:DNA binding"/>
    <property type="evidence" value="ECO:0007669"/>
    <property type="project" value="UniProtKB-KW"/>
</dbReference>
<name>D8SHJ8_SELML</name>
<dbReference type="PANTHER" id="PTHR42646">
    <property type="entry name" value="FLAP ENDONUCLEASE XNI"/>
    <property type="match status" value="1"/>
</dbReference>
<dbReference type="KEGG" id="smo:SELMODRAFT_54861"/>
<keyword evidence="6" id="KW-1185">Reference proteome</keyword>
<dbReference type="STRING" id="88036.D8SHJ8"/>
<dbReference type="Pfam" id="PF02739">
    <property type="entry name" value="5_3_exonuc_N"/>
    <property type="match status" value="1"/>
</dbReference>